<protein>
    <submittedName>
        <fullName evidence="2">Uncharacterized protein</fullName>
    </submittedName>
</protein>
<dbReference type="AlphaFoldDB" id="A0A6A0AAI2"/>
<name>A0A6A0AAI2_HAELA</name>
<feature type="region of interest" description="Disordered" evidence="1">
    <location>
        <begin position="23"/>
        <end position="44"/>
    </location>
</feature>
<reference evidence="2 3" key="1">
    <citation type="submission" date="2020-02" db="EMBL/GenBank/DDBJ databases">
        <title>Draft genome sequence of Haematococcus lacustris strain NIES-144.</title>
        <authorList>
            <person name="Morimoto D."/>
            <person name="Nakagawa S."/>
            <person name="Yoshida T."/>
            <person name="Sawayama S."/>
        </authorList>
    </citation>
    <scope>NUCLEOTIDE SEQUENCE [LARGE SCALE GENOMIC DNA]</scope>
    <source>
        <strain evidence="2 3">NIES-144</strain>
    </source>
</reference>
<dbReference type="EMBL" id="BLLF01004298">
    <property type="protein sequence ID" value="GFH29341.1"/>
    <property type="molecule type" value="Genomic_DNA"/>
</dbReference>
<evidence type="ECO:0000313" key="2">
    <source>
        <dbReference type="EMBL" id="GFH29341.1"/>
    </source>
</evidence>
<dbReference type="Proteomes" id="UP000485058">
    <property type="component" value="Unassembled WGS sequence"/>
</dbReference>
<proteinExistence type="predicted"/>
<accession>A0A6A0AAI2</accession>
<organism evidence="2 3">
    <name type="scientific">Haematococcus lacustris</name>
    <name type="common">Green alga</name>
    <name type="synonym">Haematococcus pluvialis</name>
    <dbReference type="NCBI Taxonomy" id="44745"/>
    <lineage>
        <taxon>Eukaryota</taxon>
        <taxon>Viridiplantae</taxon>
        <taxon>Chlorophyta</taxon>
        <taxon>core chlorophytes</taxon>
        <taxon>Chlorophyceae</taxon>
        <taxon>CS clade</taxon>
        <taxon>Chlamydomonadales</taxon>
        <taxon>Haematococcaceae</taxon>
        <taxon>Haematococcus</taxon>
    </lineage>
</organism>
<evidence type="ECO:0000313" key="3">
    <source>
        <dbReference type="Proteomes" id="UP000485058"/>
    </source>
</evidence>
<evidence type="ECO:0000256" key="1">
    <source>
        <dbReference type="SAM" id="MobiDB-lite"/>
    </source>
</evidence>
<comment type="caution">
    <text evidence="2">The sequence shown here is derived from an EMBL/GenBank/DDBJ whole genome shotgun (WGS) entry which is preliminary data.</text>
</comment>
<sequence length="282" mass="32422">VALQVKVAAGVVIPRAAAKVCAQPHTTADPDQHQLPPAHPPKWRNPDVYDPVTPGGQMFWERGPDGRMRPKALYDSVVLKAIGRMRTFLRNKGRRDALSLGVDLGYTIMEGSKCTPGEFTSIHLSQRNVFFIPMAGRLIAVYPKLLLFVIFSPNQVNDIEASSQYLIFIRLPIYIQVLESRLVLECIMLPQGLTAQEEYNVFEFLKTHVLDTVEWACMDGKCPKQDDDWSEDLRMLIHMEYLWRRSFRQKHVETIRYDARRMLARQRALQCTMESEEAWCSL</sequence>
<feature type="non-terminal residue" evidence="2">
    <location>
        <position position="282"/>
    </location>
</feature>
<gene>
    <name evidence="2" type="ORF">HaLaN_27983</name>
</gene>
<keyword evidence="3" id="KW-1185">Reference proteome</keyword>
<feature type="non-terminal residue" evidence="2">
    <location>
        <position position="1"/>
    </location>
</feature>